<reference evidence="1" key="1">
    <citation type="submission" date="2024-07" db="EMBL/GenBank/DDBJ databases">
        <authorList>
            <person name="Kim Y.J."/>
            <person name="Jeong J.Y."/>
        </authorList>
    </citation>
    <scope>NUCLEOTIDE SEQUENCE</scope>
    <source>
        <strain evidence="1">GIHE-MW2</strain>
    </source>
</reference>
<evidence type="ECO:0000313" key="1">
    <source>
        <dbReference type="EMBL" id="XCM34754.1"/>
    </source>
</evidence>
<proteinExistence type="predicted"/>
<dbReference type="RefSeq" id="WP_354634665.1">
    <property type="nucleotide sequence ID" value="NZ_CP159837.1"/>
</dbReference>
<accession>A0AAU8J7S0</accession>
<gene>
    <name evidence="1" type="ORF">ABWT76_003386</name>
</gene>
<dbReference type="AlphaFoldDB" id="A0AAU8J7S0"/>
<name>A0AAU8J7S0_9CYAN</name>
<organism evidence="1">
    <name type="scientific">Planktothricoides raciborskii GIHE-MW2</name>
    <dbReference type="NCBI Taxonomy" id="2792601"/>
    <lineage>
        <taxon>Bacteria</taxon>
        <taxon>Bacillati</taxon>
        <taxon>Cyanobacteriota</taxon>
        <taxon>Cyanophyceae</taxon>
        <taxon>Oscillatoriophycideae</taxon>
        <taxon>Oscillatoriales</taxon>
        <taxon>Oscillatoriaceae</taxon>
        <taxon>Planktothricoides</taxon>
    </lineage>
</organism>
<sequence>MPKSNCLASTCESCRYCRYFTPEGRRGGYCEQLGVPVQSKWKACMLALPPFAPSWETLEQSIAWQPKPFMVEEELTLAKTWHSGEFKHIDSPRPSYRRQSEFQEISV</sequence>
<dbReference type="EMBL" id="CP159837">
    <property type="protein sequence ID" value="XCM34754.1"/>
    <property type="molecule type" value="Genomic_DNA"/>
</dbReference>
<protein>
    <submittedName>
        <fullName evidence="1">Uncharacterized protein</fullName>
    </submittedName>
</protein>